<organism evidence="1 2">
    <name type="scientific">Caenorhabditis briggsae</name>
    <dbReference type="NCBI Taxonomy" id="6238"/>
    <lineage>
        <taxon>Eukaryota</taxon>
        <taxon>Metazoa</taxon>
        <taxon>Ecdysozoa</taxon>
        <taxon>Nematoda</taxon>
        <taxon>Chromadorea</taxon>
        <taxon>Rhabditida</taxon>
        <taxon>Rhabditina</taxon>
        <taxon>Rhabditomorpha</taxon>
        <taxon>Rhabditoidea</taxon>
        <taxon>Rhabditidae</taxon>
        <taxon>Peloderinae</taxon>
        <taxon>Caenorhabditis</taxon>
    </lineage>
</organism>
<dbReference type="PANTHER" id="PTHR21525">
    <property type="entry name" value="MOTILE SPERM PROTEIN"/>
    <property type="match status" value="1"/>
</dbReference>
<protein>
    <submittedName>
        <fullName evidence="1">Uncharacterized protein</fullName>
    </submittedName>
</protein>
<evidence type="ECO:0000313" key="1">
    <source>
        <dbReference type="EMBL" id="ULU03323.1"/>
    </source>
</evidence>
<name>A0AAE9DGW6_CAEBR</name>
<dbReference type="Proteomes" id="UP000827892">
    <property type="component" value="Chromosome III"/>
</dbReference>
<proteinExistence type="predicted"/>
<dbReference type="AlphaFoldDB" id="A0AAE9DGW6"/>
<sequence length="227" mass="23591">MLEYLSGTMDASYHLLGHAGESVSSISQYIDPFWSSSTLSGGLTGAIVGCYQNSLNYVVQVGGRSSNILNIFDKNHISTLGNPKWYARIDMPHGNVPYHHINVNKAITGVKDPHIRISGATAQAAGATGRVFGYLNKIGPAANALYIAKTGYDVGKLYITGNVAGAVVLATKEVTSYYMKSCGASAGAAAGSVVFPGVGTLAGTILGGVLAGMGSDSFIDFIDKKAF</sequence>
<accession>A0AAE9DGW6</accession>
<dbReference type="PANTHER" id="PTHR21525:SF9">
    <property type="entry name" value="CHANNEL_COLICIN DOMAIN-CONTAINING PROTEIN"/>
    <property type="match status" value="1"/>
</dbReference>
<gene>
    <name evidence="1" type="ORF">L3Y34_002710</name>
</gene>
<dbReference type="EMBL" id="CP090893">
    <property type="protein sequence ID" value="ULU03323.1"/>
    <property type="molecule type" value="Genomic_DNA"/>
</dbReference>
<evidence type="ECO:0000313" key="2">
    <source>
        <dbReference type="Proteomes" id="UP000827892"/>
    </source>
</evidence>
<reference evidence="1 2" key="1">
    <citation type="submission" date="2022-05" db="EMBL/GenBank/DDBJ databases">
        <title>Chromosome-level reference genomes for two strains of Caenorhabditis briggsae: an improved platform for comparative genomics.</title>
        <authorList>
            <person name="Stevens L."/>
            <person name="Andersen E.C."/>
        </authorList>
    </citation>
    <scope>NUCLEOTIDE SEQUENCE [LARGE SCALE GENOMIC DNA]</scope>
    <source>
        <strain evidence="1">QX1410_ONT</strain>
        <tissue evidence="1">Whole-organism</tissue>
    </source>
</reference>